<comment type="caution">
    <text evidence="2">The sequence shown here is derived from an EMBL/GenBank/DDBJ whole genome shotgun (WGS) entry which is preliminary data.</text>
</comment>
<dbReference type="InterPro" id="IPR012912">
    <property type="entry name" value="Plasmid_pRiA4b_Orf3-like"/>
</dbReference>
<dbReference type="Gene3D" id="3.10.290.30">
    <property type="entry name" value="MM3350-like"/>
    <property type="match status" value="1"/>
</dbReference>
<dbReference type="PANTHER" id="PTHR41878:SF1">
    <property type="entry name" value="TNPR PROTEIN"/>
    <property type="match status" value="1"/>
</dbReference>
<dbReference type="InterPro" id="IPR024047">
    <property type="entry name" value="MM3350-like_sf"/>
</dbReference>
<evidence type="ECO:0000313" key="2">
    <source>
        <dbReference type="EMBL" id="PZO23462.1"/>
    </source>
</evidence>
<evidence type="ECO:0000313" key="3">
    <source>
        <dbReference type="Proteomes" id="UP000249354"/>
    </source>
</evidence>
<protein>
    <recommendedName>
        <fullName evidence="1">Plasmid pRiA4b Orf3-like domain-containing protein</fullName>
    </recommendedName>
</protein>
<name>A0A2W4USK1_9CYAN</name>
<sequence length="191" mass="21116">MTQGQMPAPNPIQLKITLVDSEPEVWRQVVVPAAVTLADLHGIIQDAMGWQRLHDHSFQIGLGNKRSLLAEEKLLSAVLTKAGDSPEERLRQRSLYYNYDAENGWQHRLVAEPLTAMETADEKVAAARLPVCLAGEAACPPEGSGGIWGYDQFMAQLEDVEDPDYITLLDQYGDFDPNAFDLAAANARLLR</sequence>
<organism evidence="2 3">
    <name type="scientific">Leptolyngbya foveolarum</name>
    <dbReference type="NCBI Taxonomy" id="47253"/>
    <lineage>
        <taxon>Bacteria</taxon>
        <taxon>Bacillati</taxon>
        <taxon>Cyanobacteriota</taxon>
        <taxon>Cyanophyceae</taxon>
        <taxon>Leptolyngbyales</taxon>
        <taxon>Leptolyngbyaceae</taxon>
        <taxon>Leptolyngbya group</taxon>
        <taxon>Leptolyngbya</taxon>
    </lineage>
</organism>
<dbReference type="Proteomes" id="UP000249354">
    <property type="component" value="Unassembled WGS sequence"/>
</dbReference>
<reference evidence="2 3" key="2">
    <citation type="submission" date="2018-06" db="EMBL/GenBank/DDBJ databases">
        <title>Metagenomic assembly of (sub)arctic Cyanobacteria and their associated microbiome from non-axenic cultures.</title>
        <authorList>
            <person name="Baurain D."/>
        </authorList>
    </citation>
    <scope>NUCLEOTIDE SEQUENCE [LARGE SCALE GENOMIC DNA]</scope>
    <source>
        <strain evidence="2">ULC129bin1</strain>
    </source>
</reference>
<feature type="domain" description="Plasmid pRiA4b Orf3-like" evidence="1">
    <location>
        <begin position="12"/>
        <end position="183"/>
    </location>
</feature>
<dbReference type="AlphaFoldDB" id="A0A2W4USK1"/>
<dbReference type="Pfam" id="PF07929">
    <property type="entry name" value="PRiA4_ORF3"/>
    <property type="match status" value="1"/>
</dbReference>
<evidence type="ECO:0000259" key="1">
    <source>
        <dbReference type="Pfam" id="PF07929"/>
    </source>
</evidence>
<dbReference type="SUPFAM" id="SSF159941">
    <property type="entry name" value="MM3350-like"/>
    <property type="match status" value="1"/>
</dbReference>
<gene>
    <name evidence="2" type="ORF">DCF25_00025</name>
</gene>
<dbReference type="EMBL" id="QBMC01000001">
    <property type="protein sequence ID" value="PZO23462.1"/>
    <property type="molecule type" value="Genomic_DNA"/>
</dbReference>
<accession>A0A2W4USK1</accession>
<proteinExistence type="predicted"/>
<dbReference type="PANTHER" id="PTHR41878">
    <property type="entry name" value="LEXA REPRESSOR-RELATED"/>
    <property type="match status" value="1"/>
</dbReference>
<reference evidence="3" key="1">
    <citation type="submission" date="2018-04" db="EMBL/GenBank/DDBJ databases">
        <authorList>
            <person name="Cornet L."/>
        </authorList>
    </citation>
    <scope>NUCLEOTIDE SEQUENCE [LARGE SCALE GENOMIC DNA]</scope>
</reference>